<dbReference type="EMBL" id="BAABLO010000001">
    <property type="protein sequence ID" value="GAA4711598.1"/>
    <property type="molecule type" value="Genomic_DNA"/>
</dbReference>
<dbReference type="Gene3D" id="3.90.1140.10">
    <property type="entry name" value="Cyclic phosphodiesterase"/>
    <property type="match status" value="1"/>
</dbReference>
<name>A0ABP8XQB1_9MICO</name>
<proteinExistence type="predicted"/>
<protein>
    <recommendedName>
        <fullName evidence="3">2'-5' RNA ligase</fullName>
    </recommendedName>
</protein>
<dbReference type="InterPro" id="IPR009097">
    <property type="entry name" value="Cyclic_Pdiesterase"/>
</dbReference>
<reference evidence="2" key="1">
    <citation type="journal article" date="2019" name="Int. J. Syst. Evol. Microbiol.">
        <title>The Global Catalogue of Microorganisms (GCM) 10K type strain sequencing project: providing services to taxonomists for standard genome sequencing and annotation.</title>
        <authorList>
            <consortium name="The Broad Institute Genomics Platform"/>
            <consortium name="The Broad Institute Genome Sequencing Center for Infectious Disease"/>
            <person name="Wu L."/>
            <person name="Ma J."/>
        </authorList>
    </citation>
    <scope>NUCLEOTIDE SEQUENCE [LARGE SCALE GENOMIC DNA]</scope>
    <source>
        <strain evidence="2">JCM 18961</strain>
    </source>
</reference>
<keyword evidence="2" id="KW-1185">Reference proteome</keyword>
<organism evidence="1 2">
    <name type="scientific">Pedococcus ginsenosidimutans</name>
    <dbReference type="NCBI Taxonomy" id="490570"/>
    <lineage>
        <taxon>Bacteria</taxon>
        <taxon>Bacillati</taxon>
        <taxon>Actinomycetota</taxon>
        <taxon>Actinomycetes</taxon>
        <taxon>Micrococcales</taxon>
        <taxon>Intrasporangiaceae</taxon>
        <taxon>Pedococcus</taxon>
    </lineage>
</organism>
<evidence type="ECO:0008006" key="3">
    <source>
        <dbReference type="Google" id="ProtNLM"/>
    </source>
</evidence>
<evidence type="ECO:0000313" key="1">
    <source>
        <dbReference type="EMBL" id="GAA4711598.1"/>
    </source>
</evidence>
<gene>
    <name evidence="1" type="ORF">GCM10025782_04610</name>
</gene>
<sequence>MLLHAAFFPPHDVVAELADVVRSVAGRHEEFRPVSVDDMHVHVTSFGNLARADAARLADRLVAATTEWPPAPRLAMAGCSALAGEGDLTVCAPLVGEVDQMRSIARAIPEVAQTMGLHVDRRRFKPQVPVGEVTADTSLPYLERLVAALEGYRGPEWVLPDLVLLKPSWASSDHESATADIYAIIPLGAPQAAS</sequence>
<evidence type="ECO:0000313" key="2">
    <source>
        <dbReference type="Proteomes" id="UP001500556"/>
    </source>
</evidence>
<dbReference type="RefSeq" id="WP_345500881.1">
    <property type="nucleotide sequence ID" value="NZ_BAABLO010000001.1"/>
</dbReference>
<comment type="caution">
    <text evidence="1">The sequence shown here is derived from an EMBL/GenBank/DDBJ whole genome shotgun (WGS) entry which is preliminary data.</text>
</comment>
<dbReference type="Proteomes" id="UP001500556">
    <property type="component" value="Unassembled WGS sequence"/>
</dbReference>
<accession>A0ABP8XQB1</accession>
<dbReference type="SUPFAM" id="SSF55144">
    <property type="entry name" value="LigT-like"/>
    <property type="match status" value="1"/>
</dbReference>